<sequence>MAMILSQEEIDALLECGSRPTNLGIRSIVDKKISELREEHSKLSIKMNAIQGLNSLAHTDDFTIKDYMSIINDLIDCLEYKIIHCQSFGDNIPDKKAEKEFLKELGSFKSTLFSFELDMDTGKENGER</sequence>
<dbReference type="RefSeq" id="YP_009321633.1">
    <property type="nucleotide sequence ID" value="NC_031909.1"/>
</dbReference>
<name>A0A1B0XW04_9CAUD</name>
<accession>A0A1B0XW04</accession>
<dbReference type="GeneID" id="30306969"/>
<protein>
    <submittedName>
        <fullName evidence="1">Uncharacterized protein</fullName>
    </submittedName>
</protein>
<evidence type="ECO:0000313" key="1">
    <source>
        <dbReference type="EMBL" id="ANH51327.1"/>
    </source>
</evidence>
<reference evidence="1 2" key="1">
    <citation type="submission" date="2016-05" db="EMBL/GenBank/DDBJ databases">
        <title>Campylobacter bacteriophages isolated in Slovenia.</title>
        <authorList>
            <person name="Janez N."/>
            <person name="Peterka M."/>
            <person name="Accetto T."/>
        </authorList>
    </citation>
    <scope>NUCLEOTIDE SEQUENCE [LARGE SCALE GENOMIC DNA]</scope>
    <source>
        <strain evidence="1 2">PC14</strain>
    </source>
</reference>
<dbReference type="Proteomes" id="UP000202854">
    <property type="component" value="Segment"/>
</dbReference>
<dbReference type="KEGG" id="vg:30306969"/>
<organism evidence="1 2">
    <name type="scientific">Campylobacter phage PC14</name>
    <dbReference type="NCBI Taxonomy" id="1541686"/>
    <lineage>
        <taxon>Viruses</taxon>
        <taxon>Duplodnaviria</taxon>
        <taxon>Heunggongvirae</taxon>
        <taxon>Uroviricota</taxon>
        <taxon>Caudoviricetes</taxon>
        <taxon>Connertonviridae</taxon>
        <taxon>Fletchervirus</taxon>
        <taxon>Fletchervirus NCTC12673</taxon>
    </lineage>
</organism>
<proteinExistence type="predicted"/>
<dbReference type="EMBL" id="KX236333">
    <property type="protein sequence ID" value="ANH51327.1"/>
    <property type="molecule type" value="Genomic_DNA"/>
</dbReference>
<evidence type="ECO:0000313" key="2">
    <source>
        <dbReference type="Proteomes" id="UP000202854"/>
    </source>
</evidence>
<gene>
    <name evidence="1" type="ORF">PC14_00034</name>
</gene>